<dbReference type="PIRSF" id="PIRSF017393">
    <property type="entry name" value="MTase_SAV2177"/>
    <property type="match status" value="1"/>
</dbReference>
<reference evidence="2 3" key="1">
    <citation type="submission" date="2018-01" db="EMBL/GenBank/DDBJ databases">
        <title>Draft genome sequence of Sphaerisporangium sp. 7K107.</title>
        <authorList>
            <person name="Sahin N."/>
            <person name="Saygin H."/>
            <person name="Ay H."/>
        </authorList>
    </citation>
    <scope>NUCLEOTIDE SEQUENCE [LARGE SCALE GENOMIC DNA]</scope>
    <source>
        <strain evidence="2 3">7K107</strain>
    </source>
</reference>
<proteinExistence type="predicted"/>
<keyword evidence="2" id="KW-0808">Transferase</keyword>
<dbReference type="InterPro" id="IPR029063">
    <property type="entry name" value="SAM-dependent_MTases_sf"/>
</dbReference>
<dbReference type="GO" id="GO:0032259">
    <property type="term" value="P:methylation"/>
    <property type="evidence" value="ECO:0007669"/>
    <property type="project" value="UniProtKB-KW"/>
</dbReference>
<dbReference type="InterPro" id="IPR006764">
    <property type="entry name" value="SAM_dep_MeTrfase_SAV2177_type"/>
</dbReference>
<dbReference type="GO" id="GO:0008168">
    <property type="term" value="F:methyltransferase activity"/>
    <property type="evidence" value="ECO:0007669"/>
    <property type="project" value="UniProtKB-KW"/>
</dbReference>
<feature type="region of interest" description="Disordered" evidence="1">
    <location>
        <begin position="1"/>
        <end position="22"/>
    </location>
</feature>
<dbReference type="Proteomes" id="UP000248544">
    <property type="component" value="Unassembled WGS sequence"/>
</dbReference>
<evidence type="ECO:0000313" key="2">
    <source>
        <dbReference type="EMBL" id="PZG39036.1"/>
    </source>
</evidence>
<dbReference type="AlphaFoldDB" id="A0A2W2FNQ9"/>
<protein>
    <submittedName>
        <fullName evidence="2">Methyltransferase</fullName>
    </submittedName>
</protein>
<accession>A0A2W2FNQ9</accession>
<evidence type="ECO:0000256" key="1">
    <source>
        <dbReference type="SAM" id="MobiDB-lite"/>
    </source>
</evidence>
<dbReference type="EMBL" id="POUA01000207">
    <property type="protein sequence ID" value="PZG39036.1"/>
    <property type="molecule type" value="Genomic_DNA"/>
</dbReference>
<evidence type="ECO:0000313" key="3">
    <source>
        <dbReference type="Proteomes" id="UP000248544"/>
    </source>
</evidence>
<organism evidence="2 3">
    <name type="scientific">Spongiactinospora gelatinilytica</name>
    <dbReference type="NCBI Taxonomy" id="2666298"/>
    <lineage>
        <taxon>Bacteria</taxon>
        <taxon>Bacillati</taxon>
        <taxon>Actinomycetota</taxon>
        <taxon>Actinomycetes</taxon>
        <taxon>Streptosporangiales</taxon>
        <taxon>Streptosporangiaceae</taxon>
        <taxon>Spongiactinospora</taxon>
    </lineage>
</organism>
<sequence>MADESASTPPVTPEGRSTPKINTKVAHPARIYDYYLGGKDNFPADREAAEKMISATRGGVRAGARQNRAFLVRAVRALTDAGIRQFLDIGTGIPTSPNVHEVAQQAVPDARVAYVDNDPIVLVHARALMTGTGGTSIIQADLREPGTILEDPQTRATIDFTQPVGVLLVAVLQFFTEADDPHGIVRRLLAAVPSGSHLVVSHYTADFNPAAATRGAVGAYDKATAPLVPRDREEVGRFFTGLDMLDPGVVQASRWRPDGPAPDIPGGHPWVWAGAGVKP</sequence>
<comment type="caution">
    <text evidence="2">The sequence shown here is derived from an EMBL/GenBank/DDBJ whole genome shotgun (WGS) entry which is preliminary data.</text>
</comment>
<gene>
    <name evidence="2" type="ORF">C1I98_23715</name>
</gene>
<dbReference type="Gene3D" id="3.40.50.150">
    <property type="entry name" value="Vaccinia Virus protein VP39"/>
    <property type="match status" value="1"/>
</dbReference>
<name>A0A2W2FNQ9_9ACTN</name>
<dbReference type="Pfam" id="PF04672">
    <property type="entry name" value="Methyltransf_19"/>
    <property type="match status" value="1"/>
</dbReference>
<keyword evidence="3" id="KW-1185">Reference proteome</keyword>
<dbReference type="SUPFAM" id="SSF53335">
    <property type="entry name" value="S-adenosyl-L-methionine-dependent methyltransferases"/>
    <property type="match status" value="1"/>
</dbReference>
<dbReference type="RefSeq" id="WP_111169638.1">
    <property type="nucleotide sequence ID" value="NZ_POUA01000207.1"/>
</dbReference>
<keyword evidence="2" id="KW-0489">Methyltransferase</keyword>